<keyword evidence="4 7" id="KW-0347">Helicase</keyword>
<evidence type="ECO:0000313" key="12">
    <source>
        <dbReference type="EMBL" id="ERL91602.1"/>
    </source>
</evidence>
<dbReference type="PROSITE" id="PS51195">
    <property type="entry name" value="Q_MOTIF"/>
    <property type="match status" value="1"/>
</dbReference>
<dbReference type="InterPro" id="IPR011545">
    <property type="entry name" value="DEAD/DEAH_box_helicase_dom"/>
</dbReference>
<gene>
    <name evidence="12" type="ORF">D910_08932</name>
</gene>
<feature type="domain" description="Helicase ATP-binding" evidence="9">
    <location>
        <begin position="57"/>
        <end position="227"/>
    </location>
</feature>
<dbReference type="PANTHER" id="PTHR47958">
    <property type="entry name" value="ATP-DEPENDENT RNA HELICASE DBP3"/>
    <property type="match status" value="1"/>
</dbReference>
<sequence length="610" mass="68814">MEKYDKLAHSLSSKERSRDVLLNENIYFSSLILPAEILKALTDAGFEKPSPIQVKALPIGRCGLDIIVKSKSGTGKTLVFGIISLESIKLDKAEPQVLILAPTREIAVQIQDVIRSVGKYHKGLSVECFIGGLPISNDKAKCKGCHIAVGTPGRVKELILGGSLSIEFVKIFVLDEADKLTEDSFQNDINEIYNALPDYKQIIMCSATYPHELQKFLEQYMRSPVIVSVELETPLLLGLRHYVRLQQVSSNIVVVTTAKNQELLKILSAVPFVQCVIFANYQNRAETLSYLLNKNGWNSIYMSAAQKQIDRLSSFADFKNVKHRILVTTDLSSRGIDAPNLDLVINYDIPASATTYLHRMGRAGRYGSTGNCINMAFTSQETLLLQTILGFIGGEHLSIPILNDRYVLDMNAIPKDRYLFGIVKDTAFYNNEVTQIRTCLVENYKEKSVKNKKKSKPASNKQIAVPDNVVESKIKDSGNQDENPDNQSYDEDYDFEVEKEIQVNCEVDVDDYSFMKWIPVEPQKTASEAVQSNSGQEVALQSTARINTCEVPMSTRSYDPVSNEHTHYHNQYSQYFNHSSSNLWQNGLRFQTIESFDQWFYNDWEQQLAT</sequence>
<dbReference type="CDD" id="cd18787">
    <property type="entry name" value="SF2_C_DEAD"/>
    <property type="match status" value="1"/>
</dbReference>
<dbReference type="PROSITE" id="PS51194">
    <property type="entry name" value="HELICASE_CTER"/>
    <property type="match status" value="1"/>
</dbReference>
<dbReference type="SMART" id="SM00487">
    <property type="entry name" value="DEXDc"/>
    <property type="match status" value="1"/>
</dbReference>
<keyword evidence="2 7" id="KW-0547">Nucleotide-binding</keyword>
<dbReference type="GO" id="GO:0016787">
    <property type="term" value="F:hydrolase activity"/>
    <property type="evidence" value="ECO:0007669"/>
    <property type="project" value="UniProtKB-KW"/>
</dbReference>
<dbReference type="Proteomes" id="UP000030742">
    <property type="component" value="Unassembled WGS sequence"/>
</dbReference>
<evidence type="ECO:0000256" key="5">
    <source>
        <dbReference type="ARBA" id="ARBA00022840"/>
    </source>
</evidence>
<keyword evidence="3 7" id="KW-0378">Hydrolase</keyword>
<dbReference type="GO" id="GO:0003724">
    <property type="term" value="F:RNA helicase activity"/>
    <property type="evidence" value="ECO:0007669"/>
    <property type="project" value="UniProtKB-EC"/>
</dbReference>
<feature type="non-terminal residue" evidence="12">
    <location>
        <position position="610"/>
    </location>
</feature>
<evidence type="ECO:0000256" key="4">
    <source>
        <dbReference type="ARBA" id="ARBA00022806"/>
    </source>
</evidence>
<dbReference type="InterPro" id="IPR014001">
    <property type="entry name" value="Helicase_ATP-bd"/>
</dbReference>
<evidence type="ECO:0000256" key="1">
    <source>
        <dbReference type="ARBA" id="ARBA00012552"/>
    </source>
</evidence>
<reference evidence="12 13" key="1">
    <citation type="journal article" date="2013" name="Genome Biol.">
        <title>Draft genome of the mountain pine beetle, Dendroctonus ponderosae Hopkins, a major forest pest.</title>
        <authorList>
            <person name="Keeling C.I."/>
            <person name="Yuen M.M."/>
            <person name="Liao N.Y."/>
            <person name="Docking T.R."/>
            <person name="Chan S.K."/>
            <person name="Taylor G.A."/>
            <person name="Palmquist D.L."/>
            <person name="Jackman S.D."/>
            <person name="Nguyen A."/>
            <person name="Li M."/>
            <person name="Henderson H."/>
            <person name="Janes J.K."/>
            <person name="Zhao Y."/>
            <person name="Pandoh P."/>
            <person name="Moore R."/>
            <person name="Sperling F.A."/>
            <person name="Huber D.P."/>
            <person name="Birol I."/>
            <person name="Jones S.J."/>
            <person name="Bohlmann J."/>
        </authorList>
    </citation>
    <scope>NUCLEOTIDE SEQUENCE</scope>
</reference>
<dbReference type="EMBL" id="KB632292">
    <property type="protein sequence ID" value="ERL91602.1"/>
    <property type="molecule type" value="Genomic_DNA"/>
</dbReference>
<feature type="short sequence motif" description="Q motif" evidence="6">
    <location>
        <begin position="26"/>
        <end position="54"/>
    </location>
</feature>
<dbReference type="PROSITE" id="PS51192">
    <property type="entry name" value="HELICASE_ATP_BIND_1"/>
    <property type="match status" value="1"/>
</dbReference>
<dbReference type="InterPro" id="IPR027417">
    <property type="entry name" value="P-loop_NTPase"/>
</dbReference>
<dbReference type="InterPro" id="IPR014014">
    <property type="entry name" value="RNA_helicase_DEAD_Q_motif"/>
</dbReference>
<dbReference type="InterPro" id="IPR001650">
    <property type="entry name" value="Helicase_C-like"/>
</dbReference>
<organism evidence="12 13">
    <name type="scientific">Dendroctonus ponderosae</name>
    <name type="common">Mountain pine beetle</name>
    <dbReference type="NCBI Taxonomy" id="77166"/>
    <lineage>
        <taxon>Eukaryota</taxon>
        <taxon>Metazoa</taxon>
        <taxon>Ecdysozoa</taxon>
        <taxon>Arthropoda</taxon>
        <taxon>Hexapoda</taxon>
        <taxon>Insecta</taxon>
        <taxon>Pterygota</taxon>
        <taxon>Neoptera</taxon>
        <taxon>Endopterygota</taxon>
        <taxon>Coleoptera</taxon>
        <taxon>Polyphaga</taxon>
        <taxon>Cucujiformia</taxon>
        <taxon>Curculionidae</taxon>
        <taxon>Scolytinae</taxon>
        <taxon>Dendroctonus</taxon>
    </lineage>
</organism>
<evidence type="ECO:0000256" key="8">
    <source>
        <dbReference type="SAM" id="MobiDB-lite"/>
    </source>
</evidence>
<dbReference type="Pfam" id="PF00271">
    <property type="entry name" value="Helicase_C"/>
    <property type="match status" value="1"/>
</dbReference>
<proteinExistence type="inferred from homology"/>
<evidence type="ECO:0000259" key="9">
    <source>
        <dbReference type="PROSITE" id="PS51192"/>
    </source>
</evidence>
<keyword evidence="5 7" id="KW-0067">ATP-binding</keyword>
<dbReference type="Gene3D" id="3.40.50.300">
    <property type="entry name" value="P-loop containing nucleotide triphosphate hydrolases"/>
    <property type="match status" value="2"/>
</dbReference>
<evidence type="ECO:0000259" key="10">
    <source>
        <dbReference type="PROSITE" id="PS51194"/>
    </source>
</evidence>
<dbReference type="OrthoDB" id="434041at2759"/>
<dbReference type="GO" id="GO:0003676">
    <property type="term" value="F:nucleic acid binding"/>
    <property type="evidence" value="ECO:0007669"/>
    <property type="project" value="InterPro"/>
</dbReference>
<dbReference type="Pfam" id="PF00270">
    <property type="entry name" value="DEAD"/>
    <property type="match status" value="1"/>
</dbReference>
<dbReference type="AlphaFoldDB" id="U4UEY4"/>
<protein>
    <recommendedName>
        <fullName evidence="1">RNA helicase</fullName>
        <ecNumber evidence="1">3.6.4.13</ecNumber>
    </recommendedName>
</protein>
<dbReference type="GO" id="GO:0005524">
    <property type="term" value="F:ATP binding"/>
    <property type="evidence" value="ECO:0007669"/>
    <property type="project" value="UniProtKB-KW"/>
</dbReference>
<dbReference type="PROSITE" id="PS00039">
    <property type="entry name" value="DEAD_ATP_HELICASE"/>
    <property type="match status" value="1"/>
</dbReference>
<dbReference type="SMART" id="SM00490">
    <property type="entry name" value="HELICc"/>
    <property type="match status" value="1"/>
</dbReference>
<evidence type="ECO:0000313" key="13">
    <source>
        <dbReference type="Proteomes" id="UP000030742"/>
    </source>
</evidence>
<evidence type="ECO:0000256" key="2">
    <source>
        <dbReference type="ARBA" id="ARBA00022741"/>
    </source>
</evidence>
<feature type="domain" description="DEAD-box RNA helicase Q" evidence="11">
    <location>
        <begin position="26"/>
        <end position="54"/>
    </location>
</feature>
<evidence type="ECO:0000256" key="6">
    <source>
        <dbReference type="PROSITE-ProRule" id="PRU00552"/>
    </source>
</evidence>
<dbReference type="GO" id="GO:0010468">
    <property type="term" value="P:regulation of gene expression"/>
    <property type="evidence" value="ECO:0007669"/>
    <property type="project" value="UniProtKB-ARBA"/>
</dbReference>
<dbReference type="SUPFAM" id="SSF52540">
    <property type="entry name" value="P-loop containing nucleoside triphosphate hydrolases"/>
    <property type="match status" value="1"/>
</dbReference>
<name>U4UEY4_DENPD</name>
<evidence type="ECO:0000259" key="11">
    <source>
        <dbReference type="PROSITE" id="PS51195"/>
    </source>
</evidence>
<dbReference type="STRING" id="77166.U4UEY4"/>
<dbReference type="InterPro" id="IPR000629">
    <property type="entry name" value="RNA-helicase_DEAD-box_CS"/>
</dbReference>
<evidence type="ECO:0000256" key="7">
    <source>
        <dbReference type="RuleBase" id="RU000492"/>
    </source>
</evidence>
<dbReference type="CDD" id="cd17943">
    <property type="entry name" value="DEADc_DDX20"/>
    <property type="match status" value="1"/>
</dbReference>
<accession>U4UEY4</accession>
<feature type="domain" description="Helicase C-terminal" evidence="10">
    <location>
        <begin position="262"/>
        <end position="414"/>
    </location>
</feature>
<evidence type="ECO:0000256" key="3">
    <source>
        <dbReference type="ARBA" id="ARBA00022801"/>
    </source>
</evidence>
<feature type="region of interest" description="Disordered" evidence="8">
    <location>
        <begin position="450"/>
        <end position="490"/>
    </location>
</feature>
<dbReference type="EC" id="3.6.4.13" evidence="1"/>
<comment type="similarity">
    <text evidence="7">Belongs to the DEAD box helicase family.</text>
</comment>